<dbReference type="OrthoDB" id="9792800at2"/>
<dbReference type="RefSeq" id="WP_042009916.1">
    <property type="nucleotide sequence ID" value="NZ_CDOH01000119.1"/>
</dbReference>
<dbReference type="STRING" id="1848903.CCAND38_300020"/>
<dbReference type="Proteomes" id="UP000045051">
    <property type="component" value="Unassembled WGS sequence"/>
</dbReference>
<evidence type="ECO:0000313" key="2">
    <source>
        <dbReference type="EMBL" id="CEN45940.1"/>
    </source>
</evidence>
<gene>
    <name evidence="2" type="ORF">CCAND38_300020</name>
    <name evidence="3" type="ORF">CCAND93_840030</name>
</gene>
<feature type="domain" description="Endonuclease GajA/Old nuclease/RecF-like AAA" evidence="1">
    <location>
        <begin position="6"/>
        <end position="360"/>
    </location>
</feature>
<accession>A0A0B7I2L0</accession>
<protein>
    <recommendedName>
        <fullName evidence="1">Endonuclease GajA/Old nuclease/RecF-like AAA domain-containing protein</fullName>
    </recommendedName>
</protein>
<evidence type="ECO:0000313" key="4">
    <source>
        <dbReference type="Proteomes" id="UP000038200"/>
    </source>
</evidence>
<dbReference type="InterPro" id="IPR051396">
    <property type="entry name" value="Bact_Antivir_Def_Nuclease"/>
</dbReference>
<evidence type="ECO:0000313" key="5">
    <source>
        <dbReference type="Proteomes" id="UP000045051"/>
    </source>
</evidence>
<dbReference type="InterPro" id="IPR041685">
    <property type="entry name" value="AAA_GajA/Old/RecF-like"/>
</dbReference>
<name>A0A0B7I2L0_9FLAO</name>
<keyword evidence="5" id="KW-1185">Reference proteome</keyword>
<proteinExistence type="predicted"/>
<sequence>MSANVRVNIENFRAIHKAEIKIDGITLVAGENGCGKSTLSKLLYFLYKTVSNYENIVKEQLVANLDPIFYYLQNLVLGSKLPQKDKKELREDFRKINIVEQGFYQGLIDKIKYLFKEHKILEESDPRLNRFIMIIEDILEEKISKDYLFDKIQEIITNQFKGAEGRIKSRPIHLFTNELTKEFSDSKFPTTFDVFEHDVDIVSFKNNNLSIPYTIQNTIYIDTPMVFSMDESKNTHWQDLNELLRNKRKTDSNSVISDIQKVIQGDTYLDDDLFGDDFKYKRLDGKTFDLSYVATGIKAFSILQLLLKGGHLNDKTLLIIDEPESNLHPQWIVEYARIIVNLNKHLGVKFFLASHNPDMVSAIRYISEKEGVLEDVNFYLAEKEKETFTYNYKHLEKEIDPIFESFNIAIDRINKYSV</sequence>
<dbReference type="PANTHER" id="PTHR43581:SF2">
    <property type="entry name" value="EXCINUCLEASE ATPASE SUBUNIT"/>
    <property type="match status" value="1"/>
</dbReference>
<dbReference type="EMBL" id="CDOL01000277">
    <property type="protein sequence ID" value="CEN54346.1"/>
    <property type="molecule type" value="Genomic_DNA"/>
</dbReference>
<dbReference type="Proteomes" id="UP000038200">
    <property type="component" value="Unassembled WGS sequence"/>
</dbReference>
<dbReference type="Pfam" id="PF13175">
    <property type="entry name" value="AAA_15"/>
    <property type="match status" value="1"/>
</dbReference>
<dbReference type="AlphaFoldDB" id="A0A0B7I2L0"/>
<evidence type="ECO:0000313" key="3">
    <source>
        <dbReference type="EMBL" id="CEN54346.1"/>
    </source>
</evidence>
<dbReference type="Gene3D" id="3.40.50.300">
    <property type="entry name" value="P-loop containing nucleotide triphosphate hydrolases"/>
    <property type="match status" value="2"/>
</dbReference>
<dbReference type="EMBL" id="CDOI01000141">
    <property type="protein sequence ID" value="CEN45940.1"/>
    <property type="molecule type" value="Genomic_DNA"/>
</dbReference>
<dbReference type="SUPFAM" id="SSF52540">
    <property type="entry name" value="P-loop containing nucleoside triphosphate hydrolases"/>
    <property type="match status" value="1"/>
</dbReference>
<dbReference type="PANTHER" id="PTHR43581">
    <property type="entry name" value="ATP/GTP PHOSPHATASE"/>
    <property type="match status" value="1"/>
</dbReference>
<organism evidence="2 5">
    <name type="scientific">Capnocytophaga canis</name>
    <dbReference type="NCBI Taxonomy" id="1848903"/>
    <lineage>
        <taxon>Bacteria</taxon>
        <taxon>Pseudomonadati</taxon>
        <taxon>Bacteroidota</taxon>
        <taxon>Flavobacteriia</taxon>
        <taxon>Flavobacteriales</taxon>
        <taxon>Flavobacteriaceae</taxon>
        <taxon>Capnocytophaga</taxon>
    </lineage>
</organism>
<dbReference type="InterPro" id="IPR027417">
    <property type="entry name" value="P-loop_NTPase"/>
</dbReference>
<evidence type="ECO:0000259" key="1">
    <source>
        <dbReference type="Pfam" id="PF13175"/>
    </source>
</evidence>
<reference evidence="4 5" key="1">
    <citation type="submission" date="2015-01" db="EMBL/GenBank/DDBJ databases">
        <authorList>
            <person name="MANFREDI Pablo"/>
        </authorList>
    </citation>
    <scope>NUCLEOTIDE SEQUENCE [LARGE SCALE GENOMIC DNA]</scope>
    <source>
        <strain evidence="2 5">CcD38</strain>
        <strain evidence="3 4">CcD93</strain>
    </source>
</reference>